<feature type="region of interest" description="Disordered" evidence="1">
    <location>
        <begin position="1"/>
        <end position="65"/>
    </location>
</feature>
<feature type="transmembrane region" description="Helical" evidence="2">
    <location>
        <begin position="84"/>
        <end position="104"/>
    </location>
</feature>
<dbReference type="EMBL" id="MQWB01000001">
    <property type="protein sequence ID" value="OZC03236.1"/>
    <property type="molecule type" value="Genomic_DNA"/>
</dbReference>
<accession>A0A259TZX3</accession>
<evidence type="ECO:0000313" key="4">
    <source>
        <dbReference type="Proteomes" id="UP000216446"/>
    </source>
</evidence>
<sequence length="253" mass="25932">MADTTPDPHRDEPLPESQEGMRPEAVASGVRPEQDEPGGPLPGLLSTASAEVAEEVTDSPEAEEQLDAAGVEEEGIESGQIMGITLAILVTVALLAGSVFWFFYAPKLDATEDTAEGQVELAPEGQLLNAQAQAQLGDYGMKADSTYTLPIGVAMEDVARSYASGTAEAALSGEAVAGATPLAATRAGFNVAPIELAPRRAVRAASSRGAMTAPVPETATDAPSGVSAQPTTDEEVGVDGDALLTLPRTDSDE</sequence>
<keyword evidence="2" id="KW-0472">Membrane</keyword>
<feature type="compositionally biased region" description="Basic and acidic residues" evidence="1">
    <location>
        <begin position="1"/>
        <end position="13"/>
    </location>
</feature>
<keyword evidence="2" id="KW-1133">Transmembrane helix</keyword>
<evidence type="ECO:0000256" key="2">
    <source>
        <dbReference type="SAM" id="Phobius"/>
    </source>
</evidence>
<dbReference type="OrthoDB" id="9853670at2"/>
<protein>
    <submittedName>
        <fullName evidence="3">Uncharacterized protein</fullName>
    </submittedName>
</protein>
<dbReference type="Proteomes" id="UP000216446">
    <property type="component" value="Unassembled WGS sequence"/>
</dbReference>
<name>A0A259TZX3_9BACT</name>
<keyword evidence="2" id="KW-0812">Transmembrane</keyword>
<feature type="compositionally biased region" description="Acidic residues" evidence="1">
    <location>
        <begin position="52"/>
        <end position="65"/>
    </location>
</feature>
<evidence type="ECO:0000313" key="3">
    <source>
        <dbReference type="EMBL" id="OZC03236.1"/>
    </source>
</evidence>
<organism evidence="3 4">
    <name type="scientific">Rubricoccus marinus</name>
    <dbReference type="NCBI Taxonomy" id="716817"/>
    <lineage>
        <taxon>Bacteria</taxon>
        <taxon>Pseudomonadati</taxon>
        <taxon>Rhodothermota</taxon>
        <taxon>Rhodothermia</taxon>
        <taxon>Rhodothermales</taxon>
        <taxon>Rubricoccaceae</taxon>
        <taxon>Rubricoccus</taxon>
    </lineage>
</organism>
<proteinExistence type="predicted"/>
<dbReference type="AlphaFoldDB" id="A0A259TZX3"/>
<evidence type="ECO:0000256" key="1">
    <source>
        <dbReference type="SAM" id="MobiDB-lite"/>
    </source>
</evidence>
<dbReference type="RefSeq" id="WP_094548373.1">
    <property type="nucleotide sequence ID" value="NZ_MQWB01000001.1"/>
</dbReference>
<keyword evidence="4" id="KW-1185">Reference proteome</keyword>
<feature type="region of interest" description="Disordered" evidence="1">
    <location>
        <begin position="205"/>
        <end position="253"/>
    </location>
</feature>
<reference evidence="3 4" key="1">
    <citation type="submission" date="2016-11" db="EMBL/GenBank/DDBJ databases">
        <title>Study of marine rhodopsin-containing bacteria.</title>
        <authorList>
            <person name="Yoshizawa S."/>
            <person name="Kumagai Y."/>
            <person name="Kogure K."/>
        </authorList>
    </citation>
    <scope>NUCLEOTIDE SEQUENCE [LARGE SCALE GENOMIC DNA]</scope>
    <source>
        <strain evidence="3 4">SG-29</strain>
    </source>
</reference>
<comment type="caution">
    <text evidence="3">The sequence shown here is derived from an EMBL/GenBank/DDBJ whole genome shotgun (WGS) entry which is preliminary data.</text>
</comment>
<dbReference type="InParanoid" id="A0A259TZX3"/>
<gene>
    <name evidence="3" type="ORF">BSZ36_09765</name>
</gene>